<sequence length="179" mass="20649">MQDRKKTVIAADFSDYTDNVVNKDGGNEETMLTCRDIAKYFLAQEDEDAGDLISNLKLQKLVYYAQGFHLALYDEPLFSERIEAWTHGPVIPELYRDYKEFGANGIPYPDDIDFSTYDEKTRSLLDEVYCVFGQFSAWKLRNMTHEEAPWKDVSEPGGEITQSAMKEYFKTQLNHSVTV</sequence>
<evidence type="ECO:0000259" key="1">
    <source>
        <dbReference type="Pfam" id="PF13274"/>
    </source>
</evidence>
<evidence type="ECO:0000313" key="2">
    <source>
        <dbReference type="EMBL" id="RUT14003.1"/>
    </source>
</evidence>
<reference evidence="2 3" key="1">
    <citation type="journal article" date="2019" name="Genome Biol. Evol.">
        <title>Day and night: Metabolic profiles and evolutionary relationships of six axenic non-marine cyanobacteria.</title>
        <authorList>
            <person name="Will S.E."/>
            <person name="Henke P."/>
            <person name="Boedeker C."/>
            <person name="Huang S."/>
            <person name="Brinkmann H."/>
            <person name="Rohde M."/>
            <person name="Jarek M."/>
            <person name="Friedl T."/>
            <person name="Seufert S."/>
            <person name="Schumacher M."/>
            <person name="Overmann J."/>
            <person name="Neumann-Schaal M."/>
            <person name="Petersen J."/>
        </authorList>
    </citation>
    <scope>NUCLEOTIDE SEQUENCE [LARGE SCALE GENOMIC DNA]</scope>
    <source>
        <strain evidence="2 3">SAG 39.79</strain>
    </source>
</reference>
<dbReference type="AlphaFoldDB" id="A0AB37URJ4"/>
<gene>
    <name evidence="2" type="ORF">DSM107010_04860</name>
</gene>
<organism evidence="2 3">
    <name type="scientific">Chroococcidiopsis cubana SAG 39.79</name>
    <dbReference type="NCBI Taxonomy" id="388085"/>
    <lineage>
        <taxon>Bacteria</taxon>
        <taxon>Bacillati</taxon>
        <taxon>Cyanobacteriota</taxon>
        <taxon>Cyanophyceae</taxon>
        <taxon>Chroococcidiopsidales</taxon>
        <taxon>Chroococcidiopsidaceae</taxon>
        <taxon>Chroococcidiopsis</taxon>
    </lineage>
</organism>
<evidence type="ECO:0000313" key="3">
    <source>
        <dbReference type="Proteomes" id="UP000282574"/>
    </source>
</evidence>
<comment type="caution">
    <text evidence="2">The sequence shown here is derived from an EMBL/GenBank/DDBJ whole genome shotgun (WGS) entry which is preliminary data.</text>
</comment>
<accession>A0AB37URJ4</accession>
<protein>
    <recommendedName>
        <fullName evidence="1">Antitoxin SocA-like Panacea domain-containing protein</fullName>
    </recommendedName>
</protein>
<proteinExistence type="predicted"/>
<dbReference type="Proteomes" id="UP000282574">
    <property type="component" value="Unassembled WGS sequence"/>
</dbReference>
<dbReference type="EMBL" id="RSCK01000003">
    <property type="protein sequence ID" value="RUT14003.1"/>
    <property type="molecule type" value="Genomic_DNA"/>
</dbReference>
<keyword evidence="3" id="KW-1185">Reference proteome</keyword>
<name>A0AB37URJ4_9CYAN</name>
<dbReference type="Pfam" id="PF13274">
    <property type="entry name" value="SocA_Panacea"/>
    <property type="match status" value="1"/>
</dbReference>
<feature type="domain" description="Antitoxin SocA-like Panacea" evidence="1">
    <location>
        <begin position="58"/>
        <end position="151"/>
    </location>
</feature>
<dbReference type="InterPro" id="IPR025272">
    <property type="entry name" value="SocA_Panacea"/>
</dbReference>